<evidence type="ECO:0000313" key="9">
    <source>
        <dbReference type="EMBL" id="ERJ87452.1"/>
    </source>
</evidence>
<comment type="caution">
    <text evidence="9">The sequence shown here is derived from an EMBL/GenBank/DDBJ whole genome shotgun (WGS) entry which is preliminary data.</text>
</comment>
<feature type="transmembrane region" description="Helical" evidence="7">
    <location>
        <begin position="112"/>
        <end position="132"/>
    </location>
</feature>
<dbReference type="InterPro" id="IPR010290">
    <property type="entry name" value="TM_effector"/>
</dbReference>
<dbReference type="PROSITE" id="PS50850">
    <property type="entry name" value="MFS"/>
    <property type="match status" value="1"/>
</dbReference>
<feature type="transmembrane region" description="Helical" evidence="7">
    <location>
        <begin position="17"/>
        <end position="36"/>
    </location>
</feature>
<evidence type="ECO:0000256" key="7">
    <source>
        <dbReference type="SAM" id="Phobius"/>
    </source>
</evidence>
<evidence type="ECO:0000256" key="2">
    <source>
        <dbReference type="ARBA" id="ARBA00022448"/>
    </source>
</evidence>
<evidence type="ECO:0000256" key="6">
    <source>
        <dbReference type="ARBA" id="ARBA00023136"/>
    </source>
</evidence>
<dbReference type="CDD" id="cd06173">
    <property type="entry name" value="MFS_MefA_like"/>
    <property type="match status" value="1"/>
</dbReference>
<feature type="transmembrane region" description="Helical" evidence="7">
    <location>
        <begin position="194"/>
        <end position="214"/>
    </location>
</feature>
<keyword evidence="2" id="KW-0813">Transport</keyword>
<dbReference type="STRING" id="411473.RUMCAL_03322"/>
<protein>
    <recommendedName>
        <fullName evidence="8">Major facilitator superfamily (MFS) profile domain-containing protein</fullName>
    </recommendedName>
</protein>
<dbReference type="Proteomes" id="UP000016662">
    <property type="component" value="Unassembled WGS sequence"/>
</dbReference>
<feature type="domain" description="Major facilitator superfamily (MFS) profile" evidence="8">
    <location>
        <begin position="1"/>
        <end position="136"/>
    </location>
</feature>
<evidence type="ECO:0000256" key="1">
    <source>
        <dbReference type="ARBA" id="ARBA00004651"/>
    </source>
</evidence>
<reference evidence="9 10" key="1">
    <citation type="submission" date="2013-07" db="EMBL/GenBank/DDBJ databases">
        <authorList>
            <person name="Weinstock G."/>
            <person name="Sodergren E."/>
            <person name="Wylie T."/>
            <person name="Fulton L."/>
            <person name="Fulton R."/>
            <person name="Fronick C."/>
            <person name="O'Laughlin M."/>
            <person name="Godfrey J."/>
            <person name="Miner T."/>
            <person name="Herter B."/>
            <person name="Appelbaum E."/>
            <person name="Cordes M."/>
            <person name="Lek S."/>
            <person name="Wollam A."/>
            <person name="Pepin K.H."/>
            <person name="Palsikar V.B."/>
            <person name="Mitreva M."/>
            <person name="Wilson R.K."/>
        </authorList>
    </citation>
    <scope>NUCLEOTIDE SEQUENCE [LARGE SCALE GENOMIC DNA]</scope>
    <source>
        <strain evidence="9 10">ATCC 27760</strain>
    </source>
</reference>
<keyword evidence="6 7" id="KW-0472">Membrane</keyword>
<sequence>MSIFAGVLTDRLDKKKIMLVCDLLAVLCTIAVFALFRTNHLMVWHLYALNIISGLMNTVQQPASEVAMTLIIPEQYYQKTSALRSLSRSLISILNPLIATALYAFAGLNGVVAADVGSFIIAFTALLFFVSIPKSRSERIENVFRLAKEGLGFLKRNPMILTLLWFLSGINLVSSAFDAVLPGFVLPNPKGSQTVLGIVTSCSGAAMIVGSLIVSALPKPKDRVKIVYLTMLFAMGTENFILAFSREPVLWCIGQAIGWLFVPVMSTNLEVILRGLIPVELQGRVYACRNTLQFFTIPIGLFLGGFMVDDVCEPFMVRHGDLPILRTLFGIGKGSGAALMLFILGVTGSLICIIVGGRLKKYHYSEM</sequence>
<keyword evidence="4 7" id="KW-0812">Transmembrane</keyword>
<dbReference type="eggNOG" id="COG2814">
    <property type="taxonomic scope" value="Bacteria"/>
</dbReference>
<dbReference type="GO" id="GO:0005886">
    <property type="term" value="C:plasma membrane"/>
    <property type="evidence" value="ECO:0007669"/>
    <property type="project" value="UniProtKB-SubCell"/>
</dbReference>
<evidence type="ECO:0000256" key="5">
    <source>
        <dbReference type="ARBA" id="ARBA00022989"/>
    </source>
</evidence>
<feature type="transmembrane region" description="Helical" evidence="7">
    <location>
        <begin position="256"/>
        <end position="273"/>
    </location>
</feature>
<feature type="transmembrane region" description="Helical" evidence="7">
    <location>
        <begin position="153"/>
        <end position="174"/>
    </location>
</feature>
<accession>U2K5A8</accession>
<dbReference type="EMBL" id="AWVF01000443">
    <property type="protein sequence ID" value="ERJ87452.1"/>
    <property type="molecule type" value="Genomic_DNA"/>
</dbReference>
<dbReference type="AlphaFoldDB" id="U2K5A8"/>
<evidence type="ECO:0000256" key="3">
    <source>
        <dbReference type="ARBA" id="ARBA00022475"/>
    </source>
</evidence>
<comment type="subcellular location">
    <subcellularLocation>
        <location evidence="1">Cell membrane</location>
        <topology evidence="1">Multi-pass membrane protein</topology>
    </subcellularLocation>
</comment>
<feature type="transmembrane region" description="Helical" evidence="7">
    <location>
        <begin position="337"/>
        <end position="357"/>
    </location>
</feature>
<keyword evidence="5 7" id="KW-1133">Transmembrane helix</keyword>
<organism evidence="9 10">
    <name type="scientific">Ruminococcus callidus ATCC 27760</name>
    <dbReference type="NCBI Taxonomy" id="411473"/>
    <lineage>
        <taxon>Bacteria</taxon>
        <taxon>Bacillati</taxon>
        <taxon>Bacillota</taxon>
        <taxon>Clostridia</taxon>
        <taxon>Eubacteriales</taxon>
        <taxon>Oscillospiraceae</taxon>
        <taxon>Ruminococcus</taxon>
    </lineage>
</organism>
<keyword evidence="3" id="KW-1003">Cell membrane</keyword>
<proteinExistence type="predicted"/>
<gene>
    <name evidence="9" type="ORF">RUMCAL_03322</name>
</gene>
<dbReference type="GO" id="GO:0022857">
    <property type="term" value="F:transmembrane transporter activity"/>
    <property type="evidence" value="ECO:0007669"/>
    <property type="project" value="InterPro"/>
</dbReference>
<evidence type="ECO:0000313" key="10">
    <source>
        <dbReference type="Proteomes" id="UP000016662"/>
    </source>
</evidence>
<dbReference type="SUPFAM" id="SSF103473">
    <property type="entry name" value="MFS general substrate transporter"/>
    <property type="match status" value="1"/>
</dbReference>
<feature type="transmembrane region" description="Helical" evidence="7">
    <location>
        <begin position="42"/>
        <end position="59"/>
    </location>
</feature>
<evidence type="ECO:0000256" key="4">
    <source>
        <dbReference type="ARBA" id="ARBA00022692"/>
    </source>
</evidence>
<dbReference type="InterPro" id="IPR020846">
    <property type="entry name" value="MFS_dom"/>
</dbReference>
<dbReference type="InterPro" id="IPR036259">
    <property type="entry name" value="MFS_trans_sf"/>
</dbReference>
<feature type="transmembrane region" description="Helical" evidence="7">
    <location>
        <begin position="294"/>
        <end position="317"/>
    </location>
</feature>
<dbReference type="Gene3D" id="1.20.1250.20">
    <property type="entry name" value="MFS general substrate transporter like domains"/>
    <property type="match status" value="1"/>
</dbReference>
<dbReference type="PANTHER" id="PTHR43266">
    <property type="entry name" value="MACROLIDE-EFFLUX PROTEIN"/>
    <property type="match status" value="1"/>
</dbReference>
<evidence type="ECO:0000259" key="8">
    <source>
        <dbReference type="PROSITE" id="PS50850"/>
    </source>
</evidence>
<dbReference type="PATRIC" id="fig|411473.3.peg.2788"/>
<keyword evidence="10" id="KW-1185">Reference proteome</keyword>
<dbReference type="PANTHER" id="PTHR43266:SF2">
    <property type="entry name" value="MAJOR FACILITATOR SUPERFAMILY (MFS) PROFILE DOMAIN-CONTAINING PROTEIN"/>
    <property type="match status" value="1"/>
</dbReference>
<feature type="transmembrane region" description="Helical" evidence="7">
    <location>
        <begin position="89"/>
        <end position="106"/>
    </location>
</feature>
<name>U2K5A8_9FIRM</name>
<dbReference type="Pfam" id="PF05977">
    <property type="entry name" value="MFS_3"/>
    <property type="match status" value="1"/>
</dbReference>
<feature type="transmembrane region" description="Helical" evidence="7">
    <location>
        <begin position="226"/>
        <end position="244"/>
    </location>
</feature>
<dbReference type="HOGENOM" id="CLU_034180_16_0_9"/>